<organism evidence="4 5">
    <name type="scientific">Brassicogethes aeneus</name>
    <name type="common">Rape pollen beetle</name>
    <name type="synonym">Meligethes aeneus</name>
    <dbReference type="NCBI Taxonomy" id="1431903"/>
    <lineage>
        <taxon>Eukaryota</taxon>
        <taxon>Metazoa</taxon>
        <taxon>Ecdysozoa</taxon>
        <taxon>Arthropoda</taxon>
        <taxon>Hexapoda</taxon>
        <taxon>Insecta</taxon>
        <taxon>Pterygota</taxon>
        <taxon>Neoptera</taxon>
        <taxon>Endopterygota</taxon>
        <taxon>Coleoptera</taxon>
        <taxon>Polyphaga</taxon>
        <taxon>Cucujiformia</taxon>
        <taxon>Nitidulidae</taxon>
        <taxon>Meligethinae</taxon>
        <taxon>Brassicogethes</taxon>
    </lineage>
</organism>
<keyword evidence="2" id="KW-0812">Transmembrane</keyword>
<feature type="transmembrane region" description="Helical" evidence="2">
    <location>
        <begin position="33"/>
        <end position="53"/>
    </location>
</feature>
<dbReference type="EMBL" id="OV121135">
    <property type="protein sequence ID" value="CAH0555091.1"/>
    <property type="molecule type" value="Genomic_DNA"/>
</dbReference>
<evidence type="ECO:0000256" key="2">
    <source>
        <dbReference type="SAM" id="Phobius"/>
    </source>
</evidence>
<keyword evidence="5" id="KW-1185">Reference proteome</keyword>
<evidence type="ECO:0000256" key="1">
    <source>
        <dbReference type="SAM" id="MobiDB-lite"/>
    </source>
</evidence>
<dbReference type="GO" id="GO:0005789">
    <property type="term" value="C:endoplasmic reticulum membrane"/>
    <property type="evidence" value="ECO:0007669"/>
    <property type="project" value="TreeGrafter"/>
</dbReference>
<dbReference type="GO" id="GO:0005886">
    <property type="term" value="C:plasma membrane"/>
    <property type="evidence" value="ECO:0007669"/>
    <property type="project" value="TreeGrafter"/>
</dbReference>
<dbReference type="Gene3D" id="3.40.50.150">
    <property type="entry name" value="Vaccinia Virus protein VP39"/>
    <property type="match status" value="1"/>
</dbReference>
<proteinExistence type="predicted"/>
<protein>
    <recommendedName>
        <fullName evidence="3">Methyltransferase FkbM domain-containing protein</fullName>
    </recommendedName>
</protein>
<gene>
    <name evidence="4" type="ORF">MELIAE_LOCUS6527</name>
</gene>
<evidence type="ECO:0000313" key="4">
    <source>
        <dbReference type="EMBL" id="CAH0555091.1"/>
    </source>
</evidence>
<dbReference type="InterPro" id="IPR053202">
    <property type="entry name" value="EGF_Rcpt_Signaling_Reg"/>
</dbReference>
<feature type="compositionally biased region" description="Polar residues" evidence="1">
    <location>
        <begin position="1"/>
        <end position="11"/>
    </location>
</feature>
<dbReference type="GO" id="GO:0006888">
    <property type="term" value="P:endoplasmic reticulum to Golgi vesicle-mediated transport"/>
    <property type="evidence" value="ECO:0007669"/>
    <property type="project" value="TreeGrafter"/>
</dbReference>
<dbReference type="Proteomes" id="UP001154078">
    <property type="component" value="Chromosome 4"/>
</dbReference>
<dbReference type="OrthoDB" id="6357215at2759"/>
<evidence type="ECO:0000313" key="5">
    <source>
        <dbReference type="Proteomes" id="UP001154078"/>
    </source>
</evidence>
<accession>A0A9P0B462</accession>
<feature type="region of interest" description="Disordered" evidence="1">
    <location>
        <begin position="1"/>
        <end position="24"/>
    </location>
</feature>
<keyword evidence="2" id="KW-0472">Membrane</keyword>
<dbReference type="InterPro" id="IPR029063">
    <property type="entry name" value="SAM-dependent_MTases_sf"/>
</dbReference>
<dbReference type="GO" id="GO:0031902">
    <property type="term" value="C:late endosome membrane"/>
    <property type="evidence" value="ECO:0007669"/>
    <property type="project" value="TreeGrafter"/>
</dbReference>
<evidence type="ECO:0000259" key="3">
    <source>
        <dbReference type="Pfam" id="PF05050"/>
    </source>
</evidence>
<dbReference type="PANTHER" id="PTHR34009:SF2">
    <property type="entry name" value="PROTEIN STAR"/>
    <property type="match status" value="1"/>
</dbReference>
<dbReference type="InterPro" id="IPR006342">
    <property type="entry name" value="FkbM_mtfrase"/>
</dbReference>
<sequence length="303" mass="34871">MNTTYQNNTISEAPPTPIKHRNADPNTSITNKLLPLAAFFIAFVTVMTILIVYMDHTAMKHYQFQVNMSQDNEFSRVSQDNPLLITYIREVHLTPAIEPNHKLINTEETISNDTLFVIRLLEDKRNGVFVEAGAYNDGKSSKTNWLEKKLNWRGLLIQPDPRHYFSLKRHNRLKSQAIHACVSPMPYPKEVTMHQEYDGVKINSIHANSIEENDGFNTRVKCFPIYSLVLAMNVSHIDYLSLESGGTELQVLETIPFQKVHINVISVHLLVSDVEKETIKQFLAMKNYAFIQNFNSTYIFKIK</sequence>
<reference evidence="4" key="1">
    <citation type="submission" date="2021-12" db="EMBL/GenBank/DDBJ databases">
        <authorList>
            <person name="King R."/>
        </authorList>
    </citation>
    <scope>NUCLEOTIDE SEQUENCE</scope>
</reference>
<dbReference type="Pfam" id="PF05050">
    <property type="entry name" value="Methyltransf_21"/>
    <property type="match status" value="1"/>
</dbReference>
<dbReference type="GO" id="GO:0005794">
    <property type="term" value="C:Golgi apparatus"/>
    <property type="evidence" value="ECO:0007669"/>
    <property type="project" value="TreeGrafter"/>
</dbReference>
<name>A0A9P0B462_BRAAE</name>
<keyword evidence="2" id="KW-1133">Transmembrane helix</keyword>
<dbReference type="PANTHER" id="PTHR34009">
    <property type="entry name" value="PROTEIN STAR"/>
    <property type="match status" value="1"/>
</dbReference>
<dbReference type="GO" id="GO:0016197">
    <property type="term" value="P:endosomal transport"/>
    <property type="evidence" value="ECO:0007669"/>
    <property type="project" value="TreeGrafter"/>
</dbReference>
<dbReference type="AlphaFoldDB" id="A0A9P0B462"/>
<feature type="domain" description="Methyltransferase FkbM" evidence="3">
    <location>
        <begin position="132"/>
        <end position="272"/>
    </location>
</feature>